<organism evidence="1 2">
    <name type="scientific">Perkinsus chesapeaki</name>
    <name type="common">Clam parasite</name>
    <name type="synonym">Perkinsus andrewsi</name>
    <dbReference type="NCBI Taxonomy" id="330153"/>
    <lineage>
        <taxon>Eukaryota</taxon>
        <taxon>Sar</taxon>
        <taxon>Alveolata</taxon>
        <taxon>Perkinsozoa</taxon>
        <taxon>Perkinsea</taxon>
        <taxon>Perkinsida</taxon>
        <taxon>Perkinsidae</taxon>
        <taxon>Perkinsus</taxon>
    </lineage>
</organism>
<dbReference type="AlphaFoldDB" id="A0A7J6MHI4"/>
<name>A0A7J6MHI4_PERCH</name>
<comment type="caution">
    <text evidence="1">The sequence shown here is derived from an EMBL/GenBank/DDBJ whole genome shotgun (WGS) entry which is preliminary data.</text>
</comment>
<evidence type="ECO:0000313" key="1">
    <source>
        <dbReference type="EMBL" id="KAF4670451.1"/>
    </source>
</evidence>
<dbReference type="Proteomes" id="UP000591131">
    <property type="component" value="Unassembled WGS sequence"/>
</dbReference>
<reference evidence="1 2" key="1">
    <citation type="submission" date="2020-04" db="EMBL/GenBank/DDBJ databases">
        <title>Perkinsus chesapeaki whole genome sequence.</title>
        <authorList>
            <person name="Bogema D.R."/>
        </authorList>
    </citation>
    <scope>NUCLEOTIDE SEQUENCE [LARGE SCALE GENOMIC DNA]</scope>
    <source>
        <strain evidence="1">ATCC PRA-425</strain>
    </source>
</reference>
<evidence type="ECO:0000313" key="2">
    <source>
        <dbReference type="Proteomes" id="UP000591131"/>
    </source>
</evidence>
<dbReference type="EMBL" id="JAAPAO010000152">
    <property type="protein sequence ID" value="KAF4670451.1"/>
    <property type="molecule type" value="Genomic_DNA"/>
</dbReference>
<accession>A0A7J6MHI4</accession>
<sequence>MASSSSSPPVLASLSGLALPLCTSDWDMVIAVLTGCLNEGYKITSRTQLNLILACATSIHLVPSALLRRQILLLTSCLLVRSEMPGVPPELEGYLIDNWDVCDLGSTITFDDARFLVCLAHRGGRNEATLMCRLLRSPMVAASFLSAHHLHSTLEMVLDIITKYGWAHDSYRQPCVMCALLRCFDSAAPTEAVVADTSLQVIQACSRSGRLSCMASCARARLSESDAADVPLMCFIGALTDPRDYQWLQGRLANRPLDLVARGVVVSLFGSPELASEYVGDLLLCATTGCFPLDTRNMLLYVSRHSPRIAAVLGKALLNLGSAEVAAHTADVLRRHAFDWSRVGRLPKDPSTQWMGEGFYMVVCLVFRDLIGLVRPATVLATLMLLNAFKQDTADSEALVSTALDKIIPEDLADLVNPLQSADELITGLEWLACKGSEICNRLCLSVIYRSLLLPGRPHAAALIAVTAGGLPFRDRLDFLSSSLRVYTAEQCAVLSEATCRLIECDDTDPELARRMLVLVKDSILRCAEPAVATSLFEVFLRSGRRWASILCKLLFIPAGFDGRGVLQRVVTGEYDFVSKRLVILRWLELQSSMRFPCHLRQQKSSFLQRTVAPVDSPDARVLDKETPRLMSTGIEEELPQSAYKPQILSPETKEQLGYFSRVLARLGAESGQLHSPARSEDISKFMKFKQTKCCAPEVTDFDAFAESEGLPVRAENISVNLQELKAINLDGEADYAISSHGSHSTIIWTLTAAVVMAW</sequence>
<gene>
    <name evidence="1" type="primary">SLD1_2</name>
    <name evidence="1" type="ORF">FOL47_002039</name>
</gene>
<keyword evidence="2" id="KW-1185">Reference proteome</keyword>
<dbReference type="OrthoDB" id="10532700at2759"/>
<protein>
    <submittedName>
        <fullName evidence="1">Delta 8 Fatty Acid Desaturase</fullName>
    </submittedName>
</protein>
<proteinExistence type="predicted"/>